<dbReference type="EMBL" id="GBXM01050729">
    <property type="protein sequence ID" value="JAH57848.1"/>
    <property type="molecule type" value="Transcribed_RNA"/>
</dbReference>
<organism evidence="1">
    <name type="scientific">Anguilla anguilla</name>
    <name type="common">European freshwater eel</name>
    <name type="synonym">Muraena anguilla</name>
    <dbReference type="NCBI Taxonomy" id="7936"/>
    <lineage>
        <taxon>Eukaryota</taxon>
        <taxon>Metazoa</taxon>
        <taxon>Chordata</taxon>
        <taxon>Craniata</taxon>
        <taxon>Vertebrata</taxon>
        <taxon>Euteleostomi</taxon>
        <taxon>Actinopterygii</taxon>
        <taxon>Neopterygii</taxon>
        <taxon>Teleostei</taxon>
        <taxon>Anguilliformes</taxon>
        <taxon>Anguillidae</taxon>
        <taxon>Anguilla</taxon>
    </lineage>
</organism>
<evidence type="ECO:0000313" key="1">
    <source>
        <dbReference type="EMBL" id="JAH57848.1"/>
    </source>
</evidence>
<dbReference type="AlphaFoldDB" id="A0A0E9TYR1"/>
<reference evidence="1" key="2">
    <citation type="journal article" date="2015" name="Fish Shellfish Immunol.">
        <title>Early steps in the European eel (Anguilla anguilla)-Vibrio vulnificus interaction in the gills: Role of the RtxA13 toxin.</title>
        <authorList>
            <person name="Callol A."/>
            <person name="Pajuelo D."/>
            <person name="Ebbesson L."/>
            <person name="Teles M."/>
            <person name="MacKenzie S."/>
            <person name="Amaro C."/>
        </authorList>
    </citation>
    <scope>NUCLEOTIDE SEQUENCE</scope>
</reference>
<name>A0A0E9TYR1_ANGAN</name>
<proteinExistence type="predicted"/>
<sequence length="41" mass="4719">MRKRRFWEPCPVGGVASVAHSVSNPFAIWKVAYPFYCLFSI</sequence>
<accession>A0A0E9TYR1</accession>
<protein>
    <submittedName>
        <fullName evidence="1">Uncharacterized protein</fullName>
    </submittedName>
</protein>
<reference evidence="1" key="1">
    <citation type="submission" date="2014-11" db="EMBL/GenBank/DDBJ databases">
        <authorList>
            <person name="Amaro Gonzalez C."/>
        </authorList>
    </citation>
    <scope>NUCLEOTIDE SEQUENCE</scope>
</reference>